<keyword evidence="3" id="KW-0012">Acyltransferase</keyword>
<dbReference type="PANTHER" id="PTHR31061">
    <property type="entry name" value="LD22376P"/>
    <property type="match status" value="1"/>
</dbReference>
<feature type="transmembrane region" description="Helical" evidence="1">
    <location>
        <begin position="131"/>
        <end position="153"/>
    </location>
</feature>
<feature type="transmembrane region" description="Helical" evidence="1">
    <location>
        <begin position="165"/>
        <end position="185"/>
    </location>
</feature>
<dbReference type="RefSeq" id="WP_184223080.1">
    <property type="nucleotide sequence ID" value="NZ_JACHIP010000017.1"/>
</dbReference>
<dbReference type="Proteomes" id="UP000540989">
    <property type="component" value="Unassembled WGS sequence"/>
</dbReference>
<dbReference type="GO" id="GO:0016746">
    <property type="term" value="F:acyltransferase activity"/>
    <property type="evidence" value="ECO:0007669"/>
    <property type="project" value="UniProtKB-KW"/>
</dbReference>
<feature type="transmembrane region" description="Helical" evidence="1">
    <location>
        <begin position="232"/>
        <end position="252"/>
    </location>
</feature>
<keyword evidence="1" id="KW-0812">Transmembrane</keyword>
<feature type="domain" description="Heparan-alpha-glucosaminide N-acetyltransferase catalytic" evidence="2">
    <location>
        <begin position="30"/>
        <end position="184"/>
    </location>
</feature>
<dbReference type="InterPro" id="IPR012429">
    <property type="entry name" value="HGSNAT_cat"/>
</dbReference>
<feature type="transmembrane region" description="Helical" evidence="1">
    <location>
        <begin position="74"/>
        <end position="92"/>
    </location>
</feature>
<evidence type="ECO:0000313" key="3">
    <source>
        <dbReference type="EMBL" id="MBB5060663.1"/>
    </source>
</evidence>
<dbReference type="EMBL" id="JACHIP010000017">
    <property type="protein sequence ID" value="MBB5060663.1"/>
    <property type="molecule type" value="Genomic_DNA"/>
</dbReference>
<proteinExistence type="predicted"/>
<comment type="caution">
    <text evidence="3">The sequence shown here is derived from an EMBL/GenBank/DDBJ whole genome shotgun (WGS) entry which is preliminary data.</text>
</comment>
<keyword evidence="3" id="KW-0808">Transferase</keyword>
<evidence type="ECO:0000256" key="1">
    <source>
        <dbReference type="SAM" id="Phobius"/>
    </source>
</evidence>
<accession>A0A7W8E5Z1</accession>
<sequence length="414" mass="45574">MAQVLHRCATATDIGPETPTATSGIASSKRMLSVDVLRGLCVAGMVLVNFPADWVLRYHQLGHAEWDGPTATDMMFPAFLLLSGFSMVYSFASRSQRGETRGSLARHVLLRSVILLGLGLILNAFPSFNWHMLHIFGVLQRIAFCYLVGGLLVLGTSRRRVRFEVNIWAVVGFMVLVLAGVWAAVRFVDVPVYGSWRFDHNGNLGAVIDRAIFGNRHLSDWGGPERMWDADGLLSCITSIPNLLLGVLAAVWVRRGGSVAKTMLGLLVLAAALIGVALLLNPYLVINRKLWTDSFTLLSGGVSLGIFAMFYLWLDGAGNGKKKVQVMWWQTPALVYGSNAILGFVIYTLLLGFHGLYRLPGAHAPAYWLPGATYAKLCQWIDPYNVSLLYGLVAVGVVMGLLWPFYQRKIFLKL</sequence>
<name>A0A7W8E5Z1_9BACT</name>
<evidence type="ECO:0000259" key="2">
    <source>
        <dbReference type="Pfam" id="PF07786"/>
    </source>
</evidence>
<feature type="transmembrane region" description="Helical" evidence="1">
    <location>
        <begin position="295"/>
        <end position="314"/>
    </location>
</feature>
<feature type="transmembrane region" description="Helical" evidence="1">
    <location>
        <begin position="387"/>
        <end position="406"/>
    </location>
</feature>
<feature type="transmembrane region" description="Helical" evidence="1">
    <location>
        <begin position="36"/>
        <end position="54"/>
    </location>
</feature>
<keyword evidence="4" id="KW-1185">Reference proteome</keyword>
<keyword evidence="1" id="KW-0472">Membrane</keyword>
<dbReference type="AlphaFoldDB" id="A0A7W8E5Z1"/>
<feature type="transmembrane region" description="Helical" evidence="1">
    <location>
        <begin position="104"/>
        <end position="125"/>
    </location>
</feature>
<reference evidence="3 4" key="1">
    <citation type="submission" date="2020-08" db="EMBL/GenBank/DDBJ databases">
        <title>Genomic Encyclopedia of Type Strains, Phase IV (KMG-V): Genome sequencing to study the core and pangenomes of soil and plant-associated prokaryotes.</title>
        <authorList>
            <person name="Whitman W."/>
        </authorList>
    </citation>
    <scope>NUCLEOTIDE SEQUENCE [LARGE SCALE GENOMIC DNA]</scope>
    <source>
        <strain evidence="3 4">M8UP14</strain>
    </source>
</reference>
<feature type="transmembrane region" description="Helical" evidence="1">
    <location>
        <begin position="264"/>
        <end position="283"/>
    </location>
</feature>
<dbReference type="PANTHER" id="PTHR31061:SF24">
    <property type="entry name" value="LD22376P"/>
    <property type="match status" value="1"/>
</dbReference>
<feature type="transmembrane region" description="Helical" evidence="1">
    <location>
        <begin position="334"/>
        <end position="357"/>
    </location>
</feature>
<evidence type="ECO:0000313" key="4">
    <source>
        <dbReference type="Proteomes" id="UP000540989"/>
    </source>
</evidence>
<keyword evidence="1" id="KW-1133">Transmembrane helix</keyword>
<gene>
    <name evidence="3" type="ORF">HDF16_005399</name>
</gene>
<organism evidence="3 4">
    <name type="scientific">Granulicella aggregans</name>
    <dbReference type="NCBI Taxonomy" id="474949"/>
    <lineage>
        <taxon>Bacteria</taxon>
        <taxon>Pseudomonadati</taxon>
        <taxon>Acidobacteriota</taxon>
        <taxon>Terriglobia</taxon>
        <taxon>Terriglobales</taxon>
        <taxon>Acidobacteriaceae</taxon>
        <taxon>Granulicella</taxon>
    </lineage>
</organism>
<dbReference type="Pfam" id="PF07786">
    <property type="entry name" value="HGSNAT_cat"/>
    <property type="match status" value="1"/>
</dbReference>
<protein>
    <submittedName>
        <fullName evidence="3">Putative acyltransferase</fullName>
    </submittedName>
</protein>